<keyword evidence="3" id="KW-1185">Reference proteome</keyword>
<dbReference type="OrthoDB" id="9804790at2"/>
<accession>A0A1V4SM38</accession>
<dbReference type="InterPro" id="IPR050523">
    <property type="entry name" value="AKR_Detox_Biosynth"/>
</dbReference>
<feature type="domain" description="NADP-dependent oxidoreductase" evidence="1">
    <location>
        <begin position="15"/>
        <end position="285"/>
    </location>
</feature>
<dbReference type="PRINTS" id="PR00069">
    <property type="entry name" value="ALDKETRDTASE"/>
</dbReference>
<dbReference type="Proteomes" id="UP000191554">
    <property type="component" value="Unassembled WGS sequence"/>
</dbReference>
<protein>
    <submittedName>
        <fullName evidence="2">Oxidoreductase YdhF</fullName>
        <ecNumber evidence="2">1.-.-.-</ecNumber>
    </submittedName>
</protein>
<dbReference type="Gene3D" id="3.20.20.100">
    <property type="entry name" value="NADP-dependent oxidoreductase domain"/>
    <property type="match status" value="1"/>
</dbReference>
<keyword evidence="2" id="KW-0560">Oxidoreductase</keyword>
<dbReference type="SUPFAM" id="SSF51430">
    <property type="entry name" value="NAD(P)-linked oxidoreductase"/>
    <property type="match status" value="1"/>
</dbReference>
<evidence type="ECO:0000313" key="2">
    <source>
        <dbReference type="EMBL" id="OPX44317.1"/>
    </source>
</evidence>
<dbReference type="RefSeq" id="WP_080064309.1">
    <property type="nucleotide sequence ID" value="NZ_MZGX01000010.1"/>
</dbReference>
<dbReference type="PANTHER" id="PTHR43364">
    <property type="entry name" value="NADH-SPECIFIC METHYLGLYOXAL REDUCTASE-RELATED"/>
    <property type="match status" value="1"/>
</dbReference>
<reference evidence="2 3" key="1">
    <citation type="submission" date="2017-03" db="EMBL/GenBank/DDBJ databases">
        <title>Genome sequence of Clostridium hungatei DSM 14427.</title>
        <authorList>
            <person name="Poehlein A."/>
            <person name="Daniel R."/>
        </authorList>
    </citation>
    <scope>NUCLEOTIDE SEQUENCE [LARGE SCALE GENOMIC DNA]</scope>
    <source>
        <strain evidence="2 3">DSM 14427</strain>
    </source>
</reference>
<dbReference type="GO" id="GO:0005829">
    <property type="term" value="C:cytosol"/>
    <property type="evidence" value="ECO:0007669"/>
    <property type="project" value="TreeGrafter"/>
</dbReference>
<dbReference type="CDD" id="cd19092">
    <property type="entry name" value="AKR_BsYcsN_EcYdhF-like"/>
    <property type="match status" value="1"/>
</dbReference>
<dbReference type="AlphaFoldDB" id="A0A1V4SM38"/>
<name>A0A1V4SM38_RUMHU</name>
<evidence type="ECO:0000259" key="1">
    <source>
        <dbReference type="Pfam" id="PF00248"/>
    </source>
</evidence>
<dbReference type="GO" id="GO:0016491">
    <property type="term" value="F:oxidoreductase activity"/>
    <property type="evidence" value="ECO:0007669"/>
    <property type="project" value="UniProtKB-KW"/>
</dbReference>
<dbReference type="EMBL" id="MZGX01000010">
    <property type="protein sequence ID" value="OPX44317.1"/>
    <property type="molecule type" value="Genomic_DNA"/>
</dbReference>
<organism evidence="2 3">
    <name type="scientific">Ruminiclostridium hungatei</name>
    <name type="common">Clostridium hungatei</name>
    <dbReference type="NCBI Taxonomy" id="48256"/>
    <lineage>
        <taxon>Bacteria</taxon>
        <taxon>Bacillati</taxon>
        <taxon>Bacillota</taxon>
        <taxon>Clostridia</taxon>
        <taxon>Eubacteriales</taxon>
        <taxon>Oscillospiraceae</taxon>
        <taxon>Ruminiclostridium</taxon>
    </lineage>
</organism>
<comment type="caution">
    <text evidence="2">The sequence shown here is derived from an EMBL/GenBank/DDBJ whole genome shotgun (WGS) entry which is preliminary data.</text>
</comment>
<evidence type="ECO:0000313" key="3">
    <source>
        <dbReference type="Proteomes" id="UP000191554"/>
    </source>
</evidence>
<dbReference type="InterPro" id="IPR036812">
    <property type="entry name" value="NAD(P)_OxRdtase_dom_sf"/>
</dbReference>
<proteinExistence type="predicted"/>
<dbReference type="Pfam" id="PF00248">
    <property type="entry name" value="Aldo_ket_red"/>
    <property type="match status" value="1"/>
</dbReference>
<dbReference type="PANTHER" id="PTHR43364:SF1">
    <property type="entry name" value="OXIDOREDUCTASE YDHF"/>
    <property type="match status" value="1"/>
</dbReference>
<dbReference type="InterPro" id="IPR023210">
    <property type="entry name" value="NADP_OxRdtase_dom"/>
</dbReference>
<sequence>METIKVGNTLEFSRLVQGFWRLTDWNFSLNELAAFMEACIGRGVTTFDTAEIYSDTECERQMGLAFKTAPELRGKIQLVTKTGIFKQKEGYGEFGYYNTSYDRIVESCKSSIQRLQCGYIDLYLIHREDPCFDAWETARALKDLKKQGLIREAGVSNFDPFKFDALNTAMDGTLVTNQLEWNPVCFEHFNSGMMDIMVKNKIHPMIWSPLAGGRLFSSDAPECVKALKVFSEIARQNGEAVETIIYAWLLYHPAKVMPISGSGKLERLDMAIRALEEVRLQHWEWYKLYAASGQQVLR</sequence>
<dbReference type="STRING" id="48256.CLHUN_18720"/>
<dbReference type="InterPro" id="IPR020471">
    <property type="entry name" value="AKR"/>
</dbReference>
<dbReference type="EC" id="1.-.-.-" evidence="2"/>
<gene>
    <name evidence="2" type="primary">ydhF_2</name>
    <name evidence="2" type="ORF">CLHUN_18720</name>
</gene>